<feature type="compositionally biased region" description="Polar residues" evidence="1">
    <location>
        <begin position="81"/>
        <end position="90"/>
    </location>
</feature>
<dbReference type="EMBL" id="NKXS01000341">
    <property type="protein sequence ID" value="PIN24913.1"/>
    <property type="molecule type" value="Genomic_DNA"/>
</dbReference>
<feature type="region of interest" description="Disordered" evidence="1">
    <location>
        <begin position="131"/>
        <end position="150"/>
    </location>
</feature>
<organism evidence="2 3">
    <name type="scientific">Handroanthus impetiginosus</name>
    <dbReference type="NCBI Taxonomy" id="429701"/>
    <lineage>
        <taxon>Eukaryota</taxon>
        <taxon>Viridiplantae</taxon>
        <taxon>Streptophyta</taxon>
        <taxon>Embryophyta</taxon>
        <taxon>Tracheophyta</taxon>
        <taxon>Spermatophyta</taxon>
        <taxon>Magnoliopsida</taxon>
        <taxon>eudicotyledons</taxon>
        <taxon>Gunneridae</taxon>
        <taxon>Pentapetalae</taxon>
        <taxon>asterids</taxon>
        <taxon>lamiids</taxon>
        <taxon>Lamiales</taxon>
        <taxon>Bignoniaceae</taxon>
        <taxon>Crescentiina</taxon>
        <taxon>Tabebuia alliance</taxon>
        <taxon>Handroanthus</taxon>
    </lineage>
</organism>
<feature type="compositionally biased region" description="Polar residues" evidence="1">
    <location>
        <begin position="1"/>
        <end position="20"/>
    </location>
</feature>
<protein>
    <submittedName>
        <fullName evidence="2">Uncharacterized protein</fullName>
    </submittedName>
</protein>
<gene>
    <name evidence="2" type="ORF">CDL12_02341</name>
</gene>
<keyword evidence="3" id="KW-1185">Reference proteome</keyword>
<dbReference type="PANTHER" id="PTHR35294">
    <property type="entry name" value="UBIQUITIN-ASSOCIATED/TRANSLATION ELONGATION FACTOR EF1B PROTEIN"/>
    <property type="match status" value="1"/>
</dbReference>
<evidence type="ECO:0000256" key="1">
    <source>
        <dbReference type="SAM" id="MobiDB-lite"/>
    </source>
</evidence>
<reference evidence="3" key="1">
    <citation type="journal article" date="2018" name="Gigascience">
        <title>Genome assembly of the Pink Ipe (Handroanthus impetiginosus, Bignoniaceae), a highly valued, ecologically keystone Neotropical timber forest tree.</title>
        <authorList>
            <person name="Silva-Junior O.B."/>
            <person name="Grattapaglia D."/>
            <person name="Novaes E."/>
            <person name="Collevatti R.G."/>
        </authorList>
    </citation>
    <scope>NUCLEOTIDE SEQUENCE [LARGE SCALE GENOMIC DNA]</scope>
    <source>
        <strain evidence="3">cv. UFG-1</strain>
    </source>
</reference>
<feature type="region of interest" description="Disordered" evidence="1">
    <location>
        <begin position="1"/>
        <end position="65"/>
    </location>
</feature>
<comment type="caution">
    <text evidence="2">The sequence shown here is derived from an EMBL/GenBank/DDBJ whole genome shotgun (WGS) entry which is preliminary data.</text>
</comment>
<evidence type="ECO:0000313" key="3">
    <source>
        <dbReference type="Proteomes" id="UP000231279"/>
    </source>
</evidence>
<evidence type="ECO:0000313" key="2">
    <source>
        <dbReference type="EMBL" id="PIN24913.1"/>
    </source>
</evidence>
<dbReference type="STRING" id="429701.A0A2G9I571"/>
<proteinExistence type="predicted"/>
<feature type="region of interest" description="Disordered" evidence="1">
    <location>
        <begin position="76"/>
        <end position="95"/>
    </location>
</feature>
<name>A0A2G9I571_9LAMI</name>
<sequence length="364" mass="38450">MATGQNAMGVQAKATSTAIAQQKRDERDFNYTKVPVTIGPSPDPGTKSMQALKKIPPKSEWGRSQQVMVPVDKRWPGGGSNPSVSHSSALPLQASPLPSKTEARYMAIGNELKNLQLGSVREPVIVMQRPQTIAKQSPSSSVSSSPPGTAMGWYPNSVDTVKPNGLVPHVAVSRSLSPNGVSSNNLYNQQLHYQSQQQFVPNNSTMDAQGTTRGNGLWSRGGASPTLSAASSLGLFSGLGGSGSSGSSSPVDWNTGSCMLQFDYSNIDWSLDLGSFTRSNGLCTGANYSMQSSGRPYDSFGYGLDVKSVMRPVLSTGNGGSIQGLQEGVTSSEPTGGGSRDWTSPFEEKDLFSLPRQFVSSPSL</sequence>
<accession>A0A2G9I571</accession>
<dbReference type="Proteomes" id="UP000231279">
    <property type="component" value="Unassembled WGS sequence"/>
</dbReference>
<dbReference type="AlphaFoldDB" id="A0A2G9I571"/>
<feature type="region of interest" description="Disordered" evidence="1">
    <location>
        <begin position="317"/>
        <end position="349"/>
    </location>
</feature>
<feature type="compositionally biased region" description="Low complexity" evidence="1">
    <location>
        <begin position="137"/>
        <end position="147"/>
    </location>
</feature>
<dbReference type="PANTHER" id="PTHR35294:SF1">
    <property type="entry name" value="OS05G0409000 PROTEIN"/>
    <property type="match status" value="1"/>
</dbReference>
<dbReference type="OrthoDB" id="515654at2759"/>